<keyword evidence="3" id="KW-0540">Nuclease</keyword>
<dbReference type="EMBL" id="OBMM01000005">
    <property type="protein sequence ID" value="SOC26907.1"/>
    <property type="molecule type" value="Genomic_DNA"/>
</dbReference>
<feature type="compositionally biased region" description="Polar residues" evidence="1">
    <location>
        <begin position="62"/>
        <end position="73"/>
    </location>
</feature>
<feature type="chain" id="PRO_5012086392" evidence="2">
    <location>
        <begin position="26"/>
        <end position="242"/>
    </location>
</feature>
<evidence type="ECO:0000256" key="2">
    <source>
        <dbReference type="SAM" id="SignalP"/>
    </source>
</evidence>
<feature type="signal peptide" evidence="2">
    <location>
        <begin position="1"/>
        <end position="25"/>
    </location>
</feature>
<organism evidence="3 4">
    <name type="scientific">Thalassospira xiamenensis</name>
    <dbReference type="NCBI Taxonomy" id="220697"/>
    <lineage>
        <taxon>Bacteria</taxon>
        <taxon>Pseudomonadati</taxon>
        <taxon>Pseudomonadota</taxon>
        <taxon>Alphaproteobacteria</taxon>
        <taxon>Rhodospirillales</taxon>
        <taxon>Thalassospiraceae</taxon>
        <taxon>Thalassospira</taxon>
    </lineage>
</organism>
<keyword evidence="2" id="KW-0732">Signal</keyword>
<name>A0A285TSL1_9PROT</name>
<dbReference type="Proteomes" id="UP000219068">
    <property type="component" value="Unassembled WGS sequence"/>
</dbReference>
<gene>
    <name evidence="3" type="ORF">SAMN05428964_105230</name>
</gene>
<dbReference type="InterPro" id="IPR035437">
    <property type="entry name" value="SNase_OB-fold_sf"/>
</dbReference>
<keyword evidence="3" id="KW-0255">Endonuclease</keyword>
<evidence type="ECO:0000313" key="3">
    <source>
        <dbReference type="EMBL" id="SOC26907.1"/>
    </source>
</evidence>
<dbReference type="SUPFAM" id="SSF50199">
    <property type="entry name" value="Staphylococcal nuclease"/>
    <property type="match status" value="1"/>
</dbReference>
<dbReference type="RefSeq" id="WP_097052787.1">
    <property type="nucleotide sequence ID" value="NZ_OBMM01000005.1"/>
</dbReference>
<proteinExistence type="predicted"/>
<accession>A0A285TSL1</accession>
<dbReference type="Gene3D" id="2.40.50.90">
    <property type="match status" value="1"/>
</dbReference>
<feature type="region of interest" description="Disordered" evidence="1">
    <location>
        <begin position="57"/>
        <end position="113"/>
    </location>
</feature>
<keyword evidence="3" id="KW-0378">Hydrolase</keyword>
<feature type="compositionally biased region" description="Polar residues" evidence="1">
    <location>
        <begin position="89"/>
        <end position="102"/>
    </location>
</feature>
<sequence length="242" mass="25610">MKIGSKTAISIVLLGVAFLACQASAQVMPGQSPADDLDFTLPPASSAFERLGSLTGGVDNSPAFQTAAPTSIPSEKETTPPMPRELLQPTENVSLSTATSVEDTGEPQKKTQPLIPVGSWVQGVPYIADAATLIFKEGPVRLQGDLVFPEADRVCQMKLTSWDCGQEGKQVLESLVTARTGVSCIVISAFDTGLPIGQCFSGETDLSSSMVRSGMVKARALMYRADMHSAMEAKRGLWTDGL</sequence>
<reference evidence="3 4" key="1">
    <citation type="submission" date="2017-08" db="EMBL/GenBank/DDBJ databases">
        <authorList>
            <person name="de Groot N.N."/>
        </authorList>
    </citation>
    <scope>NUCLEOTIDE SEQUENCE [LARGE SCALE GENOMIC DNA]</scope>
    <source>
        <strain evidence="3 4">USBA 78</strain>
    </source>
</reference>
<protein>
    <submittedName>
        <fullName evidence="3">Endonuclease YncB, thermonuclease family</fullName>
    </submittedName>
</protein>
<dbReference type="GO" id="GO:0004519">
    <property type="term" value="F:endonuclease activity"/>
    <property type="evidence" value="ECO:0007669"/>
    <property type="project" value="UniProtKB-KW"/>
</dbReference>
<evidence type="ECO:0000313" key="4">
    <source>
        <dbReference type="Proteomes" id="UP000219068"/>
    </source>
</evidence>
<dbReference type="AlphaFoldDB" id="A0A285TSL1"/>
<dbReference type="PROSITE" id="PS51257">
    <property type="entry name" value="PROKAR_LIPOPROTEIN"/>
    <property type="match status" value="1"/>
</dbReference>
<evidence type="ECO:0000256" key="1">
    <source>
        <dbReference type="SAM" id="MobiDB-lite"/>
    </source>
</evidence>